<protein>
    <submittedName>
        <fullName evidence="2">Uncharacterized protein</fullName>
    </submittedName>
</protein>
<name>A0A7G3B6Q6_LUTLO</name>
<dbReference type="EMBL" id="GITU01011090">
    <property type="protein sequence ID" value="MBC1179793.1"/>
    <property type="molecule type" value="Transcribed_RNA"/>
</dbReference>
<accession>A0A7G3B6Q6</accession>
<evidence type="ECO:0000256" key="1">
    <source>
        <dbReference type="SAM" id="Phobius"/>
    </source>
</evidence>
<evidence type="ECO:0000313" key="2">
    <source>
        <dbReference type="EMBL" id="MBC1179793.1"/>
    </source>
</evidence>
<feature type="transmembrane region" description="Helical" evidence="1">
    <location>
        <begin position="22"/>
        <end position="46"/>
    </location>
</feature>
<dbReference type="AlphaFoldDB" id="A0A7G3B6Q6"/>
<keyword evidence="1" id="KW-1133">Transmembrane helix</keyword>
<proteinExistence type="predicted"/>
<sequence length="179" mass="19901">MLLLPESLPFMGLHPIAFTNDIVGFAVLLWIVGSSWGLIIPIIIIITSLRNHLHGALLLHSLNVINNWIIELVHKHPVRTVVHVVQKLRTIDQVGGIEGTRLLDVIVELLVLLAAFIQVNLKSTAILDLMGPIVRALYKILISSWSGHFPKEQSRKLFFQSIVLEIKCLGSGSSTRISQ</sequence>
<keyword evidence="1" id="KW-0472">Membrane</keyword>
<reference evidence="2" key="1">
    <citation type="journal article" date="2020" name="BMC">
        <title>Leishmania infection induces a limited differential gene expression in the sand fly midgut.</title>
        <authorList>
            <person name="Coutinho-Abreu I.V."/>
            <person name="Serafim T.D."/>
            <person name="Meneses C."/>
            <person name="Kamhawi S."/>
            <person name="Oliveira F."/>
            <person name="Valenzuela J.G."/>
        </authorList>
    </citation>
    <scope>NUCLEOTIDE SEQUENCE</scope>
    <source>
        <strain evidence="2">Jacobina</strain>
        <tissue evidence="2">Midgut</tissue>
    </source>
</reference>
<organism evidence="2">
    <name type="scientific">Lutzomyia longipalpis</name>
    <name type="common">Sand fly</name>
    <dbReference type="NCBI Taxonomy" id="7200"/>
    <lineage>
        <taxon>Eukaryota</taxon>
        <taxon>Metazoa</taxon>
        <taxon>Ecdysozoa</taxon>
        <taxon>Arthropoda</taxon>
        <taxon>Hexapoda</taxon>
        <taxon>Insecta</taxon>
        <taxon>Pterygota</taxon>
        <taxon>Neoptera</taxon>
        <taxon>Endopterygota</taxon>
        <taxon>Diptera</taxon>
        <taxon>Nematocera</taxon>
        <taxon>Psychodoidea</taxon>
        <taxon>Psychodidae</taxon>
        <taxon>Lutzomyia</taxon>
        <taxon>Lutzomyia</taxon>
    </lineage>
</organism>
<keyword evidence="1" id="KW-0812">Transmembrane</keyword>